<evidence type="ECO:0000313" key="2">
    <source>
        <dbReference type="Proteomes" id="UP000280825"/>
    </source>
</evidence>
<name>A0A432CQR5_9FLAO</name>
<comment type="caution">
    <text evidence="1">The sequence shown here is derived from an EMBL/GenBank/DDBJ whole genome shotgun (WGS) entry which is preliminary data.</text>
</comment>
<proteinExistence type="predicted"/>
<dbReference type="EMBL" id="RYDJ01000001">
    <property type="protein sequence ID" value="RTZ07774.1"/>
    <property type="molecule type" value="Genomic_DNA"/>
</dbReference>
<protein>
    <submittedName>
        <fullName evidence="1">Transposase</fullName>
    </submittedName>
</protein>
<organism evidence="1 2">
    <name type="scientific">Flavobacterium bomense</name>
    <dbReference type="NCBI Taxonomy" id="2497483"/>
    <lineage>
        <taxon>Bacteria</taxon>
        <taxon>Pseudomonadati</taxon>
        <taxon>Bacteroidota</taxon>
        <taxon>Flavobacteriia</taxon>
        <taxon>Flavobacteriales</taxon>
        <taxon>Flavobacteriaceae</taxon>
        <taxon>Flavobacterium</taxon>
    </lineage>
</organism>
<dbReference type="Proteomes" id="UP000280825">
    <property type="component" value="Unassembled WGS sequence"/>
</dbReference>
<dbReference type="RefSeq" id="WP_126561245.1">
    <property type="nucleotide sequence ID" value="NZ_RYDJ01000001.1"/>
</dbReference>
<evidence type="ECO:0000313" key="1">
    <source>
        <dbReference type="EMBL" id="RTZ07774.1"/>
    </source>
</evidence>
<reference evidence="1 2" key="1">
    <citation type="submission" date="2018-12" db="EMBL/GenBank/DDBJ databases">
        <title>Flavobacterium sp. nov., isolated from glacier ice.</title>
        <authorList>
            <person name="Liu Q."/>
            <person name="Xin Y.-H."/>
        </authorList>
    </citation>
    <scope>NUCLEOTIDE SEQUENCE [LARGE SCALE GENOMIC DNA]</scope>
    <source>
        <strain evidence="1 2">RB1N8</strain>
    </source>
</reference>
<dbReference type="AlphaFoldDB" id="A0A432CQR5"/>
<accession>A0A432CQR5</accession>
<keyword evidence="2" id="KW-1185">Reference proteome</keyword>
<sequence length="79" mass="9070">MFTPVKAVKGESQEIRNRDKVSNDLYSTAVSRIRQPIESLFNWLIEKTNIQRACKVRSTKRLLGQLFGKIAAAFINLIF</sequence>
<gene>
    <name evidence="1" type="ORF">EKL98_00195</name>
</gene>